<organism evidence="9 10">
    <name type="scientific">Novacetimonas maltaceti</name>
    <dbReference type="NCBI Taxonomy" id="1203393"/>
    <lineage>
        <taxon>Bacteria</taxon>
        <taxon>Pseudomonadati</taxon>
        <taxon>Pseudomonadota</taxon>
        <taxon>Alphaproteobacteria</taxon>
        <taxon>Acetobacterales</taxon>
        <taxon>Acetobacteraceae</taxon>
        <taxon>Novacetimonas</taxon>
    </lineage>
</organism>
<dbReference type="GO" id="GO:0004252">
    <property type="term" value="F:serine-type endopeptidase activity"/>
    <property type="evidence" value="ECO:0007669"/>
    <property type="project" value="UniProtKB-EC"/>
</dbReference>
<dbReference type="GO" id="GO:0005829">
    <property type="term" value="C:cytosol"/>
    <property type="evidence" value="ECO:0007669"/>
    <property type="project" value="TreeGrafter"/>
</dbReference>
<evidence type="ECO:0000256" key="5">
    <source>
        <dbReference type="ARBA" id="ARBA00022825"/>
    </source>
</evidence>
<dbReference type="InterPro" id="IPR002470">
    <property type="entry name" value="Peptidase_S9A"/>
</dbReference>
<evidence type="ECO:0000259" key="7">
    <source>
        <dbReference type="Pfam" id="PF00326"/>
    </source>
</evidence>
<gene>
    <name evidence="9" type="ORF">KMAL_12780</name>
</gene>
<keyword evidence="3" id="KW-0645">Protease</keyword>
<evidence type="ECO:0000256" key="4">
    <source>
        <dbReference type="ARBA" id="ARBA00022801"/>
    </source>
</evidence>
<dbReference type="Pfam" id="PF00326">
    <property type="entry name" value="Peptidase_S9"/>
    <property type="match status" value="1"/>
</dbReference>
<dbReference type="AlphaFoldDB" id="A0A2S3W2E6"/>
<dbReference type="PANTHER" id="PTHR42881:SF2">
    <property type="entry name" value="PROLYL ENDOPEPTIDASE"/>
    <property type="match status" value="1"/>
</dbReference>
<name>A0A2S3W2E6_9PROT</name>
<protein>
    <recommendedName>
        <fullName evidence="2">prolyl oligopeptidase</fullName>
        <ecNumber evidence="2">3.4.21.26</ecNumber>
    </recommendedName>
</protein>
<reference evidence="9 10" key="1">
    <citation type="submission" date="2018-01" db="EMBL/GenBank/DDBJ databases">
        <title>Draft Genome Sequence of Komagataeibacter maltaceti LMG 1529, a Vinegar Producing Acetic Acid Bacterium Isolated from Malt Vinegar Brewery Acetifiers.</title>
        <authorList>
            <person name="Zhang Q."/>
            <person name="Hollensteiner J."/>
            <person name="Poehlein A."/>
            <person name="Daniel R."/>
        </authorList>
    </citation>
    <scope>NUCLEOTIDE SEQUENCE [LARGE SCALE GENOMIC DNA]</scope>
    <source>
        <strain evidence="9 10">LMG 1529</strain>
    </source>
</reference>
<dbReference type="InterPro" id="IPR051167">
    <property type="entry name" value="Prolyl_oligopep/macrocyclase"/>
</dbReference>
<evidence type="ECO:0000256" key="2">
    <source>
        <dbReference type="ARBA" id="ARBA00011897"/>
    </source>
</evidence>
<dbReference type="GO" id="GO:0006508">
    <property type="term" value="P:proteolysis"/>
    <property type="evidence" value="ECO:0007669"/>
    <property type="project" value="UniProtKB-KW"/>
</dbReference>
<dbReference type="EC" id="3.4.21.26" evidence="2"/>
<comment type="caution">
    <text evidence="9">The sequence shown here is derived from an EMBL/GenBank/DDBJ whole genome shotgun (WGS) entry which is preliminary data.</text>
</comment>
<dbReference type="Pfam" id="PF02897">
    <property type="entry name" value="Peptidase_S9_N"/>
    <property type="match status" value="1"/>
</dbReference>
<dbReference type="InterPro" id="IPR001375">
    <property type="entry name" value="Peptidase_S9_cat"/>
</dbReference>
<evidence type="ECO:0000256" key="1">
    <source>
        <dbReference type="ARBA" id="ARBA00001070"/>
    </source>
</evidence>
<dbReference type="SUPFAM" id="SSF53474">
    <property type="entry name" value="alpha/beta-Hydrolases"/>
    <property type="match status" value="1"/>
</dbReference>
<sequence>MPRPKRLLLSLLVMSMGSTAWAADRGAPVTQTHPVSQTYHGVRVTDPYRWLENSDDPKVIAWSDAQNTRTRAYLDHLGQRQVVFDRLMAAYRAQSPSYTDFHPAGGHVFAQAVLPPHQQPVVGVMDGGADPKTFRTIIDPDRIDPSGQTTIDWSVPSPDGRLLAVSLSRNGTEDGTVHVFDTKTGKETTNVVPRAQFPTAGGSLAWKSDSSGFWYTRYPGEERPEADRHFYQQVWYHRLGTPVSQDVYVAGRDFPRIAEIALDNYGVSQNGHAVLMSVQDGDGGRFQQYVIDQKTGQVTRISDFDDRVVAAAIGPDDHIYLISRRNAPRGEILETSLDHPAVADAKRLVAQGEGVIMGGAEFGGAPVIATRKALYVREMVGGPSHVAVFSPDGKPAGDIPLPPVVSVSDVTPISHGEMLVSFNSYLTPHQVMRYRPATGKLKPTPLSSTSPVSFADCETVRTTATSRDGTRVPMTVIRRRGTRLDGQNPTLVYGYGGYGISETPRFMGAWLRAWLDAGGVYVDTNLRGGGEFGATWHEDGALTHKQNVFDDFAAVSRQVIAQGYTSSSRLAALGGSNGGLLMGTAMTQTPELYRAIVSLVGIYDMTRIELDPNGAFNVTEFGTVRDPAQFRAMIAYSPYQAVRPGVKYPAVFMATGTHDGRVNPAQSRKMIAKLQADTASGYPIYLSISDKAGHGMGSAVNVRLGQTADYVAFLFDQLGMKL</sequence>
<feature type="signal peptide" evidence="6">
    <location>
        <begin position="1"/>
        <end position="22"/>
    </location>
</feature>
<dbReference type="InterPro" id="IPR029058">
    <property type="entry name" value="AB_hydrolase_fold"/>
</dbReference>
<keyword evidence="6" id="KW-0732">Signal</keyword>
<dbReference type="Gene3D" id="2.130.10.120">
    <property type="entry name" value="Prolyl oligopeptidase, N-terminal domain"/>
    <property type="match status" value="1"/>
</dbReference>
<dbReference type="Gene3D" id="3.40.50.1820">
    <property type="entry name" value="alpha/beta hydrolase"/>
    <property type="match status" value="1"/>
</dbReference>
<dbReference type="RefSeq" id="WP_239019982.1">
    <property type="nucleotide sequence ID" value="NZ_NKUE01000012.1"/>
</dbReference>
<evidence type="ECO:0000256" key="3">
    <source>
        <dbReference type="ARBA" id="ARBA00022670"/>
    </source>
</evidence>
<dbReference type="Proteomes" id="UP000237344">
    <property type="component" value="Unassembled WGS sequence"/>
</dbReference>
<feature type="domain" description="Peptidase S9 prolyl oligopeptidase catalytic" evidence="7">
    <location>
        <begin position="510"/>
        <end position="720"/>
    </location>
</feature>
<feature type="chain" id="PRO_5015397593" description="prolyl oligopeptidase" evidence="6">
    <location>
        <begin position="23"/>
        <end position="722"/>
    </location>
</feature>
<evidence type="ECO:0000259" key="8">
    <source>
        <dbReference type="Pfam" id="PF02897"/>
    </source>
</evidence>
<keyword evidence="10" id="KW-1185">Reference proteome</keyword>
<feature type="domain" description="Peptidase S9A N-terminal" evidence="8">
    <location>
        <begin position="30"/>
        <end position="443"/>
    </location>
</feature>
<keyword evidence="4 9" id="KW-0378">Hydrolase</keyword>
<comment type="catalytic activity">
    <reaction evidence="1">
        <text>Hydrolysis of Pro-|-Xaa &gt;&gt; Ala-|-Xaa in oligopeptides.</text>
        <dbReference type="EC" id="3.4.21.26"/>
    </reaction>
</comment>
<evidence type="ECO:0000313" key="9">
    <source>
        <dbReference type="EMBL" id="POF63040.1"/>
    </source>
</evidence>
<dbReference type="GO" id="GO:0070012">
    <property type="term" value="F:oligopeptidase activity"/>
    <property type="evidence" value="ECO:0007669"/>
    <property type="project" value="TreeGrafter"/>
</dbReference>
<dbReference type="SUPFAM" id="SSF50993">
    <property type="entry name" value="Peptidase/esterase 'gauge' domain"/>
    <property type="match status" value="1"/>
</dbReference>
<dbReference type="EMBL" id="POTC01000012">
    <property type="protein sequence ID" value="POF63040.1"/>
    <property type="molecule type" value="Genomic_DNA"/>
</dbReference>
<accession>A0A2S3W2E6</accession>
<evidence type="ECO:0000256" key="6">
    <source>
        <dbReference type="SAM" id="SignalP"/>
    </source>
</evidence>
<proteinExistence type="predicted"/>
<evidence type="ECO:0000313" key="10">
    <source>
        <dbReference type="Proteomes" id="UP000237344"/>
    </source>
</evidence>
<keyword evidence="5" id="KW-0720">Serine protease</keyword>
<dbReference type="PANTHER" id="PTHR42881">
    <property type="entry name" value="PROLYL ENDOPEPTIDASE"/>
    <property type="match status" value="1"/>
</dbReference>
<dbReference type="PRINTS" id="PR00862">
    <property type="entry name" value="PROLIGOPTASE"/>
</dbReference>
<dbReference type="InterPro" id="IPR023302">
    <property type="entry name" value="Pept_S9A_N"/>
</dbReference>